<keyword evidence="6" id="KW-0408">Iron</keyword>
<dbReference type="PROSITE" id="PS51918">
    <property type="entry name" value="RADICAL_SAM"/>
    <property type="match status" value="1"/>
</dbReference>
<dbReference type="InterPro" id="IPR025895">
    <property type="entry name" value="LAM_C_dom"/>
</dbReference>
<dbReference type="Pfam" id="PF12544">
    <property type="entry name" value="LAM_C"/>
    <property type="match status" value="1"/>
</dbReference>
<dbReference type="InterPro" id="IPR058240">
    <property type="entry name" value="rSAM_sf"/>
</dbReference>
<keyword evidence="3" id="KW-0949">S-adenosyl-L-methionine</keyword>
<dbReference type="EMBL" id="VSSQ01001614">
    <property type="protein sequence ID" value="MPM09803.1"/>
    <property type="molecule type" value="Genomic_DNA"/>
</dbReference>
<evidence type="ECO:0000256" key="6">
    <source>
        <dbReference type="ARBA" id="ARBA00023004"/>
    </source>
</evidence>
<dbReference type="SUPFAM" id="SSF102114">
    <property type="entry name" value="Radical SAM enzymes"/>
    <property type="match status" value="1"/>
</dbReference>
<feature type="compositionally biased region" description="Polar residues" evidence="9">
    <location>
        <begin position="375"/>
        <end position="393"/>
    </location>
</feature>
<feature type="domain" description="Radical SAM core" evidence="10">
    <location>
        <begin position="93"/>
        <end position="310"/>
    </location>
</feature>
<dbReference type="SFLD" id="SFLDS00029">
    <property type="entry name" value="Radical_SAM"/>
    <property type="match status" value="1"/>
</dbReference>
<comment type="cofactor">
    <cofactor evidence="1">
        <name>pyridoxal 5'-phosphate</name>
        <dbReference type="ChEBI" id="CHEBI:597326"/>
    </cofactor>
</comment>
<evidence type="ECO:0000256" key="7">
    <source>
        <dbReference type="ARBA" id="ARBA00023014"/>
    </source>
</evidence>
<dbReference type="AlphaFoldDB" id="A0A644X676"/>
<dbReference type="InterPro" id="IPR003739">
    <property type="entry name" value="Lys_aminomutase/Glu_NH3_mut"/>
</dbReference>
<name>A0A644X676_9ZZZZ</name>
<dbReference type="InterPro" id="IPR007197">
    <property type="entry name" value="rSAM"/>
</dbReference>
<dbReference type="GO" id="GO:0050066">
    <property type="term" value="F:L-lysine 2,3-aminomutase activity"/>
    <property type="evidence" value="ECO:0007669"/>
    <property type="project" value="UniProtKB-EC"/>
</dbReference>
<comment type="caution">
    <text evidence="11">The sequence shown here is derived from an EMBL/GenBank/DDBJ whole genome shotgun (WGS) entry which is preliminary data.</text>
</comment>
<evidence type="ECO:0000256" key="5">
    <source>
        <dbReference type="ARBA" id="ARBA00022898"/>
    </source>
</evidence>
<evidence type="ECO:0000256" key="3">
    <source>
        <dbReference type="ARBA" id="ARBA00022691"/>
    </source>
</evidence>
<protein>
    <submittedName>
        <fullName evidence="11">L-lysine 2,3-aminomutase</fullName>
        <ecNumber evidence="11">5.4.3.2</ecNumber>
    </submittedName>
</protein>
<keyword evidence="4" id="KW-0479">Metal-binding</keyword>
<evidence type="ECO:0000256" key="4">
    <source>
        <dbReference type="ARBA" id="ARBA00022723"/>
    </source>
</evidence>
<dbReference type="CDD" id="cd01335">
    <property type="entry name" value="Radical_SAM"/>
    <property type="match status" value="1"/>
</dbReference>
<feature type="compositionally biased region" description="Basic and acidic residues" evidence="9">
    <location>
        <begin position="349"/>
        <end position="363"/>
    </location>
</feature>
<dbReference type="PANTHER" id="PTHR30538">
    <property type="entry name" value="LYSINE 2,3-AMINOMUTASE-RELATED"/>
    <property type="match status" value="1"/>
</dbReference>
<accession>A0A644X676</accession>
<evidence type="ECO:0000256" key="1">
    <source>
        <dbReference type="ARBA" id="ARBA00001933"/>
    </source>
</evidence>
<dbReference type="PANTHER" id="PTHR30538:SF1">
    <property type="entry name" value="L-LYSINE 2,3-AMINOMUTASE"/>
    <property type="match status" value="1"/>
</dbReference>
<dbReference type="PIRSF" id="PIRSF004911">
    <property type="entry name" value="DUF160"/>
    <property type="match status" value="1"/>
</dbReference>
<dbReference type="GO" id="GO:0051539">
    <property type="term" value="F:4 iron, 4 sulfur cluster binding"/>
    <property type="evidence" value="ECO:0007669"/>
    <property type="project" value="UniProtKB-KW"/>
</dbReference>
<evidence type="ECO:0000313" key="11">
    <source>
        <dbReference type="EMBL" id="MPM09803.1"/>
    </source>
</evidence>
<keyword evidence="2" id="KW-0004">4Fe-4S</keyword>
<dbReference type="InterPro" id="IPR013785">
    <property type="entry name" value="Aldolase_TIM"/>
</dbReference>
<proteinExistence type="predicted"/>
<dbReference type="NCBIfam" id="TIGR00238">
    <property type="entry name" value="KamA family radical SAM protein"/>
    <property type="match status" value="1"/>
</dbReference>
<dbReference type="Pfam" id="PF04055">
    <property type="entry name" value="Radical_SAM"/>
    <property type="match status" value="1"/>
</dbReference>
<evidence type="ECO:0000256" key="8">
    <source>
        <dbReference type="ARBA" id="ARBA00023235"/>
    </source>
</evidence>
<evidence type="ECO:0000256" key="2">
    <source>
        <dbReference type="ARBA" id="ARBA00022485"/>
    </source>
</evidence>
<feature type="region of interest" description="Disordered" evidence="9">
    <location>
        <begin position="349"/>
        <end position="393"/>
    </location>
</feature>
<dbReference type="SFLD" id="SFLDG01070">
    <property type="entry name" value="PLP-dependent"/>
    <property type="match status" value="1"/>
</dbReference>
<keyword evidence="8 11" id="KW-0413">Isomerase</keyword>
<keyword evidence="7" id="KW-0411">Iron-sulfur</keyword>
<dbReference type="GO" id="GO:0046872">
    <property type="term" value="F:metal ion binding"/>
    <property type="evidence" value="ECO:0007669"/>
    <property type="project" value="UniProtKB-KW"/>
</dbReference>
<sequence length="393" mass="44761">MQKREDPTIITSKEELRRHLVLTEDEKMFDTDDTNILPLKIPFYFFNLIDKNDPLDPIRRQVVPTKCEQQVLAEEHIDPLSEVDHSVTERLIHRYQSRVAFLTTDVCPLHCRHCFRRRFTGTFQGPADEKQIGLAAAYVQAHPEVKEILFTGGDVLTLSNQALEAMIRAFRDKRPDLIIRLCTRMPASYPMRITAELITMLKQFNSAPFYLMTQFNHPRELTTQAIEAIRLFVDAGIPAMNQTVLLKGVNDDVPTLEELCNSLVFNRIKPYYLFQGDLVSGTAHFRVPLKEGLAIEAELRKRLSGLAMPLYAIDLPQGGGKVPLIQGYLSEQSGCGLWSFRTVDGEIRTYPDPKEQSSSEHPRWLWSESPDAASHTLQESGTQSSPSPRRQEP</sequence>
<evidence type="ECO:0000259" key="10">
    <source>
        <dbReference type="PROSITE" id="PS51918"/>
    </source>
</evidence>
<dbReference type="EC" id="5.4.3.2" evidence="11"/>
<gene>
    <name evidence="11" type="primary">kamA_8</name>
    <name evidence="11" type="ORF">SDC9_56126</name>
</gene>
<dbReference type="Gene3D" id="3.20.20.70">
    <property type="entry name" value="Aldolase class I"/>
    <property type="match status" value="1"/>
</dbReference>
<organism evidence="11">
    <name type="scientific">bioreactor metagenome</name>
    <dbReference type="NCBI Taxonomy" id="1076179"/>
    <lineage>
        <taxon>unclassified sequences</taxon>
        <taxon>metagenomes</taxon>
        <taxon>ecological metagenomes</taxon>
    </lineage>
</organism>
<reference evidence="11" key="1">
    <citation type="submission" date="2019-08" db="EMBL/GenBank/DDBJ databases">
        <authorList>
            <person name="Kucharzyk K."/>
            <person name="Murdoch R.W."/>
            <person name="Higgins S."/>
            <person name="Loffler F."/>
        </authorList>
    </citation>
    <scope>NUCLEOTIDE SEQUENCE</scope>
</reference>
<keyword evidence="5" id="KW-0663">Pyridoxal phosphate</keyword>
<evidence type="ECO:0000256" key="9">
    <source>
        <dbReference type="SAM" id="MobiDB-lite"/>
    </source>
</evidence>